<keyword evidence="3" id="KW-1185">Reference proteome</keyword>
<reference evidence="2" key="1">
    <citation type="journal article" date="2020" name="BMC Genomics">
        <title>Correction to: Identification and distribution of gene clusters required for synthesis of sphingolipid metabolism inhibitors in diverse species of the filamentous fungus Fusarium.</title>
        <authorList>
            <person name="Kim H.S."/>
            <person name="Lohmar J.M."/>
            <person name="Busman M."/>
            <person name="Brown D.W."/>
            <person name="Naumann T.A."/>
            <person name="Divon H.H."/>
            <person name="Lysoe E."/>
            <person name="Uhlig S."/>
            <person name="Proctor R.H."/>
        </authorList>
    </citation>
    <scope>NUCLEOTIDE SEQUENCE</scope>
    <source>
        <strain evidence="2">NRRL 22465</strain>
    </source>
</reference>
<name>A0A8H4UJ56_9HYPO</name>
<proteinExistence type="predicted"/>
<protein>
    <recommendedName>
        <fullName evidence="1">Heterokaryon incompatibility domain-containing protein</fullName>
    </recommendedName>
</protein>
<dbReference type="PANTHER" id="PTHR33112:SF16">
    <property type="entry name" value="HETEROKARYON INCOMPATIBILITY DOMAIN-CONTAINING PROTEIN"/>
    <property type="match status" value="1"/>
</dbReference>
<accession>A0A8H4UJ56</accession>
<feature type="domain" description="Heterokaryon incompatibility" evidence="1">
    <location>
        <begin position="262"/>
        <end position="415"/>
    </location>
</feature>
<evidence type="ECO:0000313" key="2">
    <source>
        <dbReference type="EMBL" id="KAF4977322.1"/>
    </source>
</evidence>
<dbReference type="OrthoDB" id="47007at2759"/>
<dbReference type="Proteomes" id="UP000635477">
    <property type="component" value="Unassembled WGS sequence"/>
</dbReference>
<comment type="caution">
    <text evidence="2">The sequence shown here is derived from an EMBL/GenBank/DDBJ whole genome shotgun (WGS) entry which is preliminary data.</text>
</comment>
<sequence length="799" mass="89010">MAHRSSSSATVQHAYPWSSDEGSLCQECLKIPPSLFIPESNSSHCMYKGDKAVERIRASIQTGCHLCTLIYDALEAGQSPKAVTIDMHGIQLKAEWTLLRPREPKTTRFDSSASTHNNHLLYGHISPWTQPNERPGPLLRLSWGGSNSHLRFNFQQFPTKAKVLHVPNWDACSGTRNFQFDKTPASLAAKADSPETFQLINSWLDQCQTDHGVRCAYVGERILETNYSSPKRLIRVGNEGDTPMLVESAILGRDSGGFGPSYTALSHCWGDPKLVPKTTKETLVQFMLIGLPLERMPTTFQDAINITRKLRVDFLWIDSLCIVQDDPIDKTRELAAMDLIYSMAISVLVASSSPDGQLGCFPPRDSNPDVHVRPYTIGIDERKSNISVTFQPYLADWSQSITSGPLFKRGWCFQERQVAKRIIHFTKTQILWECHTAIASEAYPVLKPHSTLRESPVARPFRMEWTRVTDRTMLADDPRRAGRWLEDWLHIVEAYSDKKLSVPGDRLPALAGIAAFFENKMRGPNQLHSHYVAGIWHSGLAMGLSWCPELASRAGPTRNAAWPPPFKDPTTYGSLQQSSNTALTSWLPSWSWISANDAVRYYYSDGITYAPSPAGVMLDNSIAGGLPTAYFPLEVHGTIVNLSSPNSFKFGEVSLGALILSSVTAEVTITEKNLITDSKLSGDTLKCYSMFKRSFNPFNFAKGSSPFAGGAIFFDVNPHNLPETTVYCLRLGTGKSLLDKAEGVVEFGIALIEVDTVVSTSVLDFTEPFLILRRVGLFEVDVWNKRWPKVASKQYVYVI</sequence>
<dbReference type="Pfam" id="PF06985">
    <property type="entry name" value="HET"/>
    <property type="match status" value="1"/>
</dbReference>
<reference evidence="2" key="2">
    <citation type="submission" date="2020-05" db="EMBL/GenBank/DDBJ databases">
        <authorList>
            <person name="Kim H.-S."/>
            <person name="Proctor R.H."/>
            <person name="Brown D.W."/>
        </authorList>
    </citation>
    <scope>NUCLEOTIDE SEQUENCE</scope>
    <source>
        <strain evidence="2">NRRL 22465</strain>
    </source>
</reference>
<dbReference type="EMBL" id="JABEYC010000447">
    <property type="protein sequence ID" value="KAF4977322.1"/>
    <property type="molecule type" value="Genomic_DNA"/>
</dbReference>
<dbReference type="PANTHER" id="PTHR33112">
    <property type="entry name" value="DOMAIN PROTEIN, PUTATIVE-RELATED"/>
    <property type="match status" value="1"/>
</dbReference>
<evidence type="ECO:0000313" key="3">
    <source>
        <dbReference type="Proteomes" id="UP000635477"/>
    </source>
</evidence>
<dbReference type="InterPro" id="IPR010730">
    <property type="entry name" value="HET"/>
</dbReference>
<organism evidence="2 3">
    <name type="scientific">Fusarium zealandicum</name>
    <dbReference type="NCBI Taxonomy" id="1053134"/>
    <lineage>
        <taxon>Eukaryota</taxon>
        <taxon>Fungi</taxon>
        <taxon>Dikarya</taxon>
        <taxon>Ascomycota</taxon>
        <taxon>Pezizomycotina</taxon>
        <taxon>Sordariomycetes</taxon>
        <taxon>Hypocreomycetidae</taxon>
        <taxon>Hypocreales</taxon>
        <taxon>Nectriaceae</taxon>
        <taxon>Fusarium</taxon>
        <taxon>Fusarium staphyleae species complex</taxon>
    </lineage>
</organism>
<gene>
    <name evidence="2" type="ORF">FZEAL_6145</name>
</gene>
<dbReference type="AlphaFoldDB" id="A0A8H4UJ56"/>
<evidence type="ECO:0000259" key="1">
    <source>
        <dbReference type="Pfam" id="PF06985"/>
    </source>
</evidence>